<proteinExistence type="inferred from homology"/>
<feature type="transmembrane region" description="Helical" evidence="3">
    <location>
        <begin position="324"/>
        <end position="344"/>
    </location>
</feature>
<reference evidence="5" key="1">
    <citation type="journal article" date="2023" name="Commun. Biol.">
        <title>Genome analysis of Parmales, the sister group of diatoms, reveals the evolutionary specialization of diatoms from phago-mixotrophs to photoautotrophs.</title>
        <authorList>
            <person name="Ban H."/>
            <person name="Sato S."/>
            <person name="Yoshikawa S."/>
            <person name="Yamada K."/>
            <person name="Nakamura Y."/>
            <person name="Ichinomiya M."/>
            <person name="Sato N."/>
            <person name="Blanc-Mathieu R."/>
            <person name="Endo H."/>
            <person name="Kuwata A."/>
            <person name="Ogata H."/>
        </authorList>
    </citation>
    <scope>NUCLEOTIDE SEQUENCE [LARGE SCALE GENOMIC DNA]</scope>
    <source>
        <strain evidence="5">NIES 3701</strain>
    </source>
</reference>
<name>A0A9W7DSQ9_9STRA</name>
<dbReference type="Gene3D" id="1.20.1250.20">
    <property type="entry name" value="MFS general substrate transporter like domains"/>
    <property type="match status" value="1"/>
</dbReference>
<dbReference type="GO" id="GO:0015293">
    <property type="term" value="F:symporter activity"/>
    <property type="evidence" value="ECO:0007669"/>
    <property type="project" value="InterPro"/>
</dbReference>
<feature type="transmembrane region" description="Helical" evidence="3">
    <location>
        <begin position="278"/>
        <end position="299"/>
    </location>
</feature>
<evidence type="ECO:0000256" key="2">
    <source>
        <dbReference type="SAM" id="MobiDB-lite"/>
    </source>
</evidence>
<keyword evidence="3" id="KW-0812">Transmembrane</keyword>
<dbReference type="AlphaFoldDB" id="A0A9W7DSQ9"/>
<keyword evidence="5" id="KW-1185">Reference proteome</keyword>
<dbReference type="Proteomes" id="UP001165085">
    <property type="component" value="Unassembled WGS sequence"/>
</dbReference>
<dbReference type="PANTHER" id="PTHR11328:SF28">
    <property type="entry name" value="MAJOR FACILITATOR SUPERFAMILY DOMAIN-CONTAINING PROTEIN 12"/>
    <property type="match status" value="1"/>
</dbReference>
<dbReference type="OrthoDB" id="1730117at2759"/>
<comment type="caution">
    <text evidence="4">The sequence shown here is derived from an EMBL/GenBank/DDBJ whole genome shotgun (WGS) entry which is preliminary data.</text>
</comment>
<dbReference type="InterPro" id="IPR039672">
    <property type="entry name" value="MFS_2"/>
</dbReference>
<keyword evidence="3" id="KW-0472">Membrane</keyword>
<feature type="region of interest" description="Disordered" evidence="2">
    <location>
        <begin position="1"/>
        <end position="43"/>
    </location>
</feature>
<feature type="transmembrane region" description="Helical" evidence="3">
    <location>
        <begin position="152"/>
        <end position="176"/>
    </location>
</feature>
<evidence type="ECO:0000256" key="3">
    <source>
        <dbReference type="SAM" id="Phobius"/>
    </source>
</evidence>
<evidence type="ECO:0000313" key="5">
    <source>
        <dbReference type="Proteomes" id="UP001165085"/>
    </source>
</evidence>
<evidence type="ECO:0000313" key="4">
    <source>
        <dbReference type="EMBL" id="GMH53432.1"/>
    </source>
</evidence>
<feature type="transmembrane region" description="Helical" evidence="3">
    <location>
        <begin position="182"/>
        <end position="203"/>
    </location>
</feature>
<feature type="compositionally biased region" description="Low complexity" evidence="2">
    <location>
        <begin position="16"/>
        <end position="36"/>
    </location>
</feature>
<dbReference type="SUPFAM" id="SSF103473">
    <property type="entry name" value="MFS general substrate transporter"/>
    <property type="match status" value="1"/>
</dbReference>
<accession>A0A9W7DSQ9</accession>
<organism evidence="4 5">
    <name type="scientific">Triparma strigata</name>
    <dbReference type="NCBI Taxonomy" id="1606541"/>
    <lineage>
        <taxon>Eukaryota</taxon>
        <taxon>Sar</taxon>
        <taxon>Stramenopiles</taxon>
        <taxon>Ochrophyta</taxon>
        <taxon>Bolidophyceae</taxon>
        <taxon>Parmales</taxon>
        <taxon>Triparmaceae</taxon>
        <taxon>Triparma</taxon>
    </lineage>
</organism>
<dbReference type="GO" id="GO:0005886">
    <property type="term" value="C:plasma membrane"/>
    <property type="evidence" value="ECO:0007669"/>
    <property type="project" value="TreeGrafter"/>
</dbReference>
<sequence length="357" mass="39256">MSSSSDLLIASDQRARSLSRGSFSSSRNSSRNNSPRESLDVPFSAPLSQPLLLTEERERQETKDGRTLTDEQTFAFSLGHAQNDLSSSLWFTYLLIYLETLRYLPPSSSGICMLSGQIFDAISTPIAGLVSDSGLGVKWRTWNLCPRTYQHLIALIYMSTRLLINIINVYITFYLLEHLQSPSVTLALVPLTMYVSSFILTSFSKRITKKFGKTITYIIGGGITGLGCVGCFFLKESGFEDIGMYIIAIFFGVGNSLVMVTGVGKVNDLVGDNVSTSAFVYGCMSFTDKLSSGVVVLYIQNVRDTKCDDEEGDEDECGRFVKDVMTWVPIVSVGVACAVIVALGDKQKQKEKKQING</sequence>
<dbReference type="PANTHER" id="PTHR11328">
    <property type="entry name" value="MAJOR FACILITATOR SUPERFAMILY DOMAIN-CONTAINING PROTEIN"/>
    <property type="match status" value="1"/>
</dbReference>
<feature type="transmembrane region" description="Helical" evidence="3">
    <location>
        <begin position="242"/>
        <end position="266"/>
    </location>
</feature>
<dbReference type="EMBL" id="BRXY01000019">
    <property type="protein sequence ID" value="GMH53432.1"/>
    <property type="molecule type" value="Genomic_DNA"/>
</dbReference>
<dbReference type="InterPro" id="IPR036259">
    <property type="entry name" value="MFS_trans_sf"/>
</dbReference>
<comment type="similarity">
    <text evidence="1">Belongs to the major facilitator superfamily.</text>
</comment>
<keyword evidence="3" id="KW-1133">Transmembrane helix</keyword>
<evidence type="ECO:0000256" key="1">
    <source>
        <dbReference type="ARBA" id="ARBA00008335"/>
    </source>
</evidence>
<feature type="transmembrane region" description="Helical" evidence="3">
    <location>
        <begin position="215"/>
        <end position="236"/>
    </location>
</feature>
<gene>
    <name evidence="4" type="ORF">TrST_g1288</name>
</gene>
<protein>
    <submittedName>
        <fullName evidence="4">Uncharacterized protein</fullName>
    </submittedName>
</protein>
<dbReference type="GO" id="GO:0008643">
    <property type="term" value="P:carbohydrate transport"/>
    <property type="evidence" value="ECO:0007669"/>
    <property type="project" value="InterPro"/>
</dbReference>